<dbReference type="PROSITE" id="PS01230">
    <property type="entry name" value="TRMA_1"/>
    <property type="match status" value="1"/>
</dbReference>
<sequence>MKELRHIPVQKGKTYDISIARLGTSGEGVGRYEGFTIFVPFALPGEQVRARITLVKKNYATAALVEVLKPSPDRIQPQCPVYDRCGGCQLQHLSYEGELKEKRQQVRDALERIGHLQHIDVLPTLGANTPWHYRNKMQFPVAAAGKGKVAIGCFAAATHEVIDVTDCAIQKEGNNAIVAVVRQWMKDFKIPAYDEDARTGIVRHIMGRVGVHTGEIMVCLITACDMVPHMKDLVQRLRRDIPGLTSVVQNVNKRHTNVILGPKTKTVYGKGTIHDSIGPLTFHISAQSFFQVNSEQAQRLYETALDFADLKGGETVADVYCGTGTITLFLAQKAKQVYGIEIVAPAIRDAVRNAKDNHVGNAQFILGDAIYKLPELIKNGIRPDVIVLDPPRAGCGEPVLKAIAQSKPKRVVYVSCNPATLARDLAYLDQHGYHTAKVQPVDMFPRTHHVESVALMSREEK</sequence>
<keyword evidence="3 4" id="KW-0949">S-adenosyl-L-methionine</keyword>
<dbReference type="STRING" id="1064535.MELS_2021"/>
<feature type="binding site" evidence="4">
    <location>
        <position position="341"/>
    </location>
    <ligand>
        <name>S-adenosyl-L-methionine</name>
        <dbReference type="ChEBI" id="CHEBI:59789"/>
    </ligand>
</feature>
<feature type="active site" description="Nucleophile" evidence="4">
    <location>
        <position position="416"/>
    </location>
</feature>
<dbReference type="Gene3D" id="2.40.50.140">
    <property type="entry name" value="Nucleic acid-binding proteins"/>
    <property type="match status" value="1"/>
</dbReference>
<dbReference type="PANTHER" id="PTHR11061">
    <property type="entry name" value="RNA M5U METHYLTRANSFERASE"/>
    <property type="match status" value="1"/>
</dbReference>
<dbReference type="PROSITE" id="PS51687">
    <property type="entry name" value="SAM_MT_RNA_M5U"/>
    <property type="match status" value="1"/>
</dbReference>
<organism evidence="7 8">
    <name type="scientific">Megasphaera elsdenii DSM 20460</name>
    <dbReference type="NCBI Taxonomy" id="1064535"/>
    <lineage>
        <taxon>Bacteria</taxon>
        <taxon>Bacillati</taxon>
        <taxon>Bacillota</taxon>
        <taxon>Negativicutes</taxon>
        <taxon>Veillonellales</taxon>
        <taxon>Veillonellaceae</taxon>
        <taxon>Megasphaera</taxon>
    </lineage>
</organism>
<gene>
    <name evidence="7" type="ORF">MELS_2021</name>
</gene>
<dbReference type="PROSITE" id="PS50926">
    <property type="entry name" value="TRAM"/>
    <property type="match status" value="1"/>
</dbReference>
<dbReference type="KEGG" id="med:MELS_2021"/>
<comment type="similarity">
    <text evidence="4">Belongs to the class I-like SAM-binding methyltransferase superfamily. RNA M5U methyltransferase family.</text>
</comment>
<proteinExistence type="inferred from homology"/>
<dbReference type="GO" id="GO:0070041">
    <property type="term" value="F:rRNA (uridine-C5-)-methyltransferase activity"/>
    <property type="evidence" value="ECO:0007669"/>
    <property type="project" value="UniProtKB-ARBA"/>
</dbReference>
<dbReference type="SUPFAM" id="SSF53335">
    <property type="entry name" value="S-adenosyl-L-methionine-dependent methyltransferases"/>
    <property type="match status" value="1"/>
</dbReference>
<evidence type="ECO:0000256" key="5">
    <source>
        <dbReference type="PROSITE-ProRule" id="PRU10015"/>
    </source>
</evidence>
<evidence type="ECO:0000256" key="3">
    <source>
        <dbReference type="ARBA" id="ARBA00022691"/>
    </source>
</evidence>
<dbReference type="InterPro" id="IPR002792">
    <property type="entry name" value="TRAM_dom"/>
</dbReference>
<keyword evidence="1 4" id="KW-0489">Methyltransferase</keyword>
<dbReference type="HOGENOM" id="CLU_014689_7_0_9"/>
<feature type="active site" evidence="5">
    <location>
        <position position="416"/>
    </location>
</feature>
<keyword evidence="2 4" id="KW-0808">Transferase</keyword>
<evidence type="ECO:0000259" key="6">
    <source>
        <dbReference type="PROSITE" id="PS50926"/>
    </source>
</evidence>
<dbReference type="Gene3D" id="3.40.50.150">
    <property type="entry name" value="Vaccinia Virus protein VP39"/>
    <property type="match status" value="1"/>
</dbReference>
<protein>
    <submittedName>
        <fullName evidence="7">23S rRNA (Uracil-5-)-methyltransferase RumA</fullName>
    </submittedName>
</protein>
<reference evidence="7 8" key="1">
    <citation type="journal article" date="2011" name="J. Bacteriol.">
        <title>Genome Sequence of the Ruminal Bacterium Megasphaera elsdenii.</title>
        <authorList>
            <person name="Marx H."/>
            <person name="Graf A.B."/>
            <person name="Tatto N."/>
            <person name="Thallinger G.G."/>
            <person name="Mattanovich D."/>
            <person name="Sauer M."/>
        </authorList>
    </citation>
    <scope>NUCLEOTIDE SEQUENCE [LARGE SCALE GENOMIC DNA]</scope>
    <source>
        <strain evidence="7 8">DSM 20460</strain>
    </source>
</reference>
<evidence type="ECO:0000256" key="2">
    <source>
        <dbReference type="ARBA" id="ARBA00022679"/>
    </source>
</evidence>
<feature type="binding site" evidence="4">
    <location>
        <position position="389"/>
    </location>
    <ligand>
        <name>S-adenosyl-L-methionine</name>
        <dbReference type="ChEBI" id="CHEBI:59789"/>
    </ligand>
</feature>
<feature type="binding site" evidence="4">
    <location>
        <position position="320"/>
    </location>
    <ligand>
        <name>S-adenosyl-L-methionine</name>
        <dbReference type="ChEBI" id="CHEBI:59789"/>
    </ligand>
</feature>
<dbReference type="Pfam" id="PF01938">
    <property type="entry name" value="TRAM"/>
    <property type="match status" value="1"/>
</dbReference>
<dbReference type="InterPro" id="IPR029063">
    <property type="entry name" value="SAM-dependent_MTases_sf"/>
</dbReference>
<keyword evidence="8" id="KW-1185">Reference proteome</keyword>
<evidence type="ECO:0000256" key="1">
    <source>
        <dbReference type="ARBA" id="ARBA00022603"/>
    </source>
</evidence>
<dbReference type="eggNOG" id="COG2265">
    <property type="taxonomic scope" value="Bacteria"/>
</dbReference>
<dbReference type="NCBIfam" id="TIGR00479">
    <property type="entry name" value="rumA"/>
    <property type="match status" value="1"/>
</dbReference>
<dbReference type="Proteomes" id="UP000010111">
    <property type="component" value="Chromosome"/>
</dbReference>
<dbReference type="InterPro" id="IPR030390">
    <property type="entry name" value="MeTrfase_TrmA_AS"/>
</dbReference>
<accession>G0VLP1</accession>
<feature type="domain" description="TRAM" evidence="6">
    <location>
        <begin position="8"/>
        <end position="66"/>
    </location>
</feature>
<dbReference type="Pfam" id="PF05958">
    <property type="entry name" value="tRNA_U5-meth_tr"/>
    <property type="match status" value="1"/>
</dbReference>
<dbReference type="RefSeq" id="WP_014016960.1">
    <property type="nucleotide sequence ID" value="NC_015873.1"/>
</dbReference>
<dbReference type="EMBL" id="HE576794">
    <property type="protein sequence ID" value="CCC74239.1"/>
    <property type="molecule type" value="Genomic_DNA"/>
</dbReference>
<name>G0VLP1_MEGEL</name>
<dbReference type="PANTHER" id="PTHR11061:SF30">
    <property type="entry name" value="TRNA (URACIL(54)-C(5))-METHYLTRANSFERASE"/>
    <property type="match status" value="1"/>
</dbReference>
<dbReference type="InterPro" id="IPR012340">
    <property type="entry name" value="NA-bd_OB-fold"/>
</dbReference>
<evidence type="ECO:0000313" key="7">
    <source>
        <dbReference type="EMBL" id="CCC74239.1"/>
    </source>
</evidence>
<dbReference type="FunFam" id="2.40.50.140:FF:000097">
    <property type="entry name" value="23S rRNA (uracil(1939)-C(5))-methyltransferase RlmD"/>
    <property type="match status" value="1"/>
</dbReference>
<dbReference type="CDD" id="cd02440">
    <property type="entry name" value="AdoMet_MTases"/>
    <property type="match status" value="1"/>
</dbReference>
<dbReference type="SUPFAM" id="SSF50249">
    <property type="entry name" value="Nucleic acid-binding proteins"/>
    <property type="match status" value="1"/>
</dbReference>
<dbReference type="FunFam" id="3.40.50.150:FF:000009">
    <property type="entry name" value="23S rRNA (Uracil(1939)-C(5))-methyltransferase RlmD"/>
    <property type="match status" value="1"/>
</dbReference>
<dbReference type="InterPro" id="IPR010280">
    <property type="entry name" value="U5_MeTrfase_fam"/>
</dbReference>
<dbReference type="GO" id="GO:0070475">
    <property type="term" value="P:rRNA base methylation"/>
    <property type="evidence" value="ECO:0007669"/>
    <property type="project" value="TreeGrafter"/>
</dbReference>
<dbReference type="FunFam" id="2.40.50.1070:FF:000003">
    <property type="entry name" value="23S rRNA (Uracil-5-)-methyltransferase RumA"/>
    <property type="match status" value="1"/>
</dbReference>
<dbReference type="Gene3D" id="2.40.50.1070">
    <property type="match status" value="1"/>
</dbReference>
<evidence type="ECO:0000313" key="8">
    <source>
        <dbReference type="Proteomes" id="UP000010111"/>
    </source>
</evidence>
<dbReference type="AlphaFoldDB" id="G0VLP1"/>
<dbReference type="GeneID" id="97492428"/>
<evidence type="ECO:0000256" key="4">
    <source>
        <dbReference type="PROSITE-ProRule" id="PRU01024"/>
    </source>
</evidence>
<feature type="binding site" evidence="4">
    <location>
        <position position="291"/>
    </location>
    <ligand>
        <name>S-adenosyl-L-methionine</name>
        <dbReference type="ChEBI" id="CHEBI:59789"/>
    </ligand>
</feature>